<dbReference type="KEGG" id="nsh:GXM_06744"/>
<accession>A0A5P8W9B1</accession>
<dbReference type="AlphaFoldDB" id="A0A5P8W9B1"/>
<organism evidence="4 5">
    <name type="scientific">Nostoc sphaeroides CCNUC1</name>
    <dbReference type="NCBI Taxonomy" id="2653204"/>
    <lineage>
        <taxon>Bacteria</taxon>
        <taxon>Bacillati</taxon>
        <taxon>Cyanobacteriota</taxon>
        <taxon>Cyanophyceae</taxon>
        <taxon>Nostocales</taxon>
        <taxon>Nostocaceae</taxon>
        <taxon>Nostoc</taxon>
    </lineage>
</organism>
<dbReference type="PANTHER" id="PTHR44943">
    <property type="entry name" value="CELLULOSE SYNTHASE OPERON PROTEIN C"/>
    <property type="match status" value="1"/>
</dbReference>
<reference evidence="4 5" key="1">
    <citation type="submission" date="2019-10" db="EMBL/GenBank/DDBJ databases">
        <title>Genomic and transcriptomic insights into the perfect genentic adaptation of a filamentous nitrogen-fixing cyanobacterium to rice fields.</title>
        <authorList>
            <person name="Chen Z."/>
        </authorList>
    </citation>
    <scope>NUCLEOTIDE SEQUENCE [LARGE SCALE GENOMIC DNA]</scope>
    <source>
        <strain evidence="4">CCNUC1</strain>
    </source>
</reference>
<keyword evidence="2" id="KW-0802">TPR repeat</keyword>
<feature type="compositionally biased region" description="Polar residues" evidence="3">
    <location>
        <begin position="8"/>
        <end position="23"/>
    </location>
</feature>
<feature type="region of interest" description="Disordered" evidence="3">
    <location>
        <begin position="1"/>
        <end position="23"/>
    </location>
</feature>
<feature type="region of interest" description="Disordered" evidence="3">
    <location>
        <begin position="799"/>
        <end position="836"/>
    </location>
</feature>
<evidence type="ECO:0000256" key="2">
    <source>
        <dbReference type="ARBA" id="ARBA00022803"/>
    </source>
</evidence>
<dbReference type="SMART" id="SM00028">
    <property type="entry name" value="TPR"/>
    <property type="match status" value="4"/>
</dbReference>
<dbReference type="Gene3D" id="1.25.40.10">
    <property type="entry name" value="Tetratricopeptide repeat domain"/>
    <property type="match status" value="3"/>
</dbReference>
<evidence type="ECO:0000256" key="3">
    <source>
        <dbReference type="SAM" id="MobiDB-lite"/>
    </source>
</evidence>
<evidence type="ECO:0000313" key="5">
    <source>
        <dbReference type="Proteomes" id="UP000326678"/>
    </source>
</evidence>
<name>A0A5P8W9B1_9NOSO</name>
<dbReference type="EMBL" id="CP045226">
    <property type="protein sequence ID" value="QFS49250.1"/>
    <property type="molecule type" value="Genomic_DNA"/>
</dbReference>
<gene>
    <name evidence="4" type="ORF">GXM_06744</name>
</gene>
<dbReference type="InterPro" id="IPR051685">
    <property type="entry name" value="Ycf3/AcsC/BcsC/TPR_MFPF"/>
</dbReference>
<dbReference type="RefSeq" id="WP_152590539.1">
    <property type="nucleotide sequence ID" value="NZ_CP045226.1"/>
</dbReference>
<dbReference type="Pfam" id="PF13432">
    <property type="entry name" value="TPR_16"/>
    <property type="match status" value="1"/>
</dbReference>
<feature type="compositionally biased region" description="Basic residues" evidence="3">
    <location>
        <begin position="823"/>
        <end position="836"/>
    </location>
</feature>
<proteinExistence type="predicted"/>
<dbReference type="InterPro" id="IPR019734">
    <property type="entry name" value="TPR_rpt"/>
</dbReference>
<dbReference type="SUPFAM" id="SSF48452">
    <property type="entry name" value="TPR-like"/>
    <property type="match status" value="1"/>
</dbReference>
<dbReference type="InterPro" id="IPR011990">
    <property type="entry name" value="TPR-like_helical_dom_sf"/>
</dbReference>
<evidence type="ECO:0008006" key="6">
    <source>
        <dbReference type="Google" id="ProtNLM"/>
    </source>
</evidence>
<protein>
    <recommendedName>
        <fullName evidence="6">Tetratricopeptide repeat protein</fullName>
    </recommendedName>
</protein>
<dbReference type="Proteomes" id="UP000326678">
    <property type="component" value="Chromosome Gxm1"/>
</dbReference>
<evidence type="ECO:0000313" key="4">
    <source>
        <dbReference type="EMBL" id="QFS49250.1"/>
    </source>
</evidence>
<keyword evidence="1" id="KW-0677">Repeat</keyword>
<sequence>MAKHQSKQRSQQHVSNTGTKVGENSFQMQLQELLKQKKYRQALEEIKKNQRLHPDIEFTPKESEIWFLRGQQEFQKQDFKQAEKSFVRALEFGLVGEVHYWQARCLLELKQLDAALNLLRNAFEAGTLSQDYSICYVKLLLLKGDTATVEQLINEQSKRFSAAQLHWVQGVMALKNGQPEAALTSFQKIKQAITDRDSPIAWIVYTQQVSGHWDAAANILGLKSSGRSSDLMNYGDPKYLEHPILERLATFQQGKTGQQLLQSRNPQKTVDKITQEALTALRMLQLIDQGDHHEAAHLLLKIERRSTRFVEIESLRPLLLTLAGQQALNQGELNCAELFWQLLLTEQPFNPQLAINLLEVLDANDSDQERPRLLTRFLKWLEQEAKQKPQEWPSQRLKPTLAHLHCWMADAYMARGRERAALGALQQAERICPTSPEFLGRKGLVAAMEENYTEAIALLTQALEGGCRYDEVYGILLRCYEEVGDKLARNEARRKFGKHFGDLSIETEVETVPWIDALSTLSYPLFSRLVQTEDKKDPAIRACQIFVNAVQSPPNSGGRVSLHQKVAVERWDTLLKKLSGQEQIPVLQAIALSIHLFAKREKGIAALTSQYLQKLFNLSTEHPEARVAHLVVLAVKENSPQKLEVPLRTYLDTMPQPGNALANIQLQVRRFGEITTLVPVLESALRREPQNPLLLLARATTYHIDHPNYEQLKQQGFELARRLQDAKALQAFREEQAFISAQETTSMMPDPEEFDNLDMSNIDDFLSGMLQKLLGNKMPKADFERMLPELKQKMLNSMPNFDEDDESEEEPDLDFIFGNLPPTRKKRKARRKGGFQ</sequence>
<keyword evidence="5" id="KW-1185">Reference proteome</keyword>
<feature type="compositionally biased region" description="Acidic residues" evidence="3">
    <location>
        <begin position="801"/>
        <end position="813"/>
    </location>
</feature>
<dbReference type="PANTHER" id="PTHR44943:SF5">
    <property type="entry name" value="BLL7697 PROTEIN"/>
    <property type="match status" value="1"/>
</dbReference>
<evidence type="ECO:0000256" key="1">
    <source>
        <dbReference type="ARBA" id="ARBA00022737"/>
    </source>
</evidence>